<dbReference type="PANTHER" id="PTHR45700">
    <property type="entry name" value="UBIQUITIN-PROTEIN LIGASE E3C"/>
    <property type="match status" value="1"/>
</dbReference>
<dbReference type="EC" id="2.3.2.26" evidence="2"/>
<evidence type="ECO:0000313" key="7">
    <source>
        <dbReference type="EMBL" id="KAJ8872980.1"/>
    </source>
</evidence>
<proteinExistence type="predicted"/>
<evidence type="ECO:0000256" key="4">
    <source>
        <dbReference type="ARBA" id="ARBA00022786"/>
    </source>
</evidence>
<dbReference type="Proteomes" id="UP001159363">
    <property type="component" value="Chromosome 10"/>
</dbReference>
<dbReference type="Pfam" id="PF00632">
    <property type="entry name" value="HECT"/>
    <property type="match status" value="1"/>
</dbReference>
<accession>A0ABQ9GLT1</accession>
<dbReference type="PANTHER" id="PTHR45700:SF2">
    <property type="entry name" value="UBIQUITIN-PROTEIN LIGASE E3C"/>
    <property type="match status" value="1"/>
</dbReference>
<evidence type="ECO:0000256" key="1">
    <source>
        <dbReference type="ARBA" id="ARBA00000885"/>
    </source>
</evidence>
<keyword evidence="3" id="KW-0808">Transferase</keyword>
<dbReference type="EMBL" id="JARBHB010000011">
    <property type="protein sequence ID" value="KAJ8872980.1"/>
    <property type="molecule type" value="Genomic_DNA"/>
</dbReference>
<keyword evidence="8" id="KW-1185">Reference proteome</keyword>
<dbReference type="InterPro" id="IPR000569">
    <property type="entry name" value="HECT_dom"/>
</dbReference>
<comment type="caution">
    <text evidence="7">The sequence shown here is derived from an EMBL/GenBank/DDBJ whole genome shotgun (WGS) entry which is preliminary data.</text>
</comment>
<evidence type="ECO:0000256" key="3">
    <source>
        <dbReference type="ARBA" id="ARBA00022679"/>
    </source>
</evidence>
<protein>
    <recommendedName>
        <fullName evidence="2">HECT-type E3 ubiquitin transferase</fullName>
        <ecNumber evidence="2">2.3.2.26</ecNumber>
    </recommendedName>
</protein>
<organism evidence="7 8">
    <name type="scientific">Dryococelus australis</name>
    <dbReference type="NCBI Taxonomy" id="614101"/>
    <lineage>
        <taxon>Eukaryota</taxon>
        <taxon>Metazoa</taxon>
        <taxon>Ecdysozoa</taxon>
        <taxon>Arthropoda</taxon>
        <taxon>Hexapoda</taxon>
        <taxon>Insecta</taxon>
        <taxon>Pterygota</taxon>
        <taxon>Neoptera</taxon>
        <taxon>Polyneoptera</taxon>
        <taxon>Phasmatodea</taxon>
        <taxon>Verophasmatodea</taxon>
        <taxon>Anareolatae</taxon>
        <taxon>Phasmatidae</taxon>
        <taxon>Eurycanthinae</taxon>
        <taxon>Dryococelus</taxon>
    </lineage>
</organism>
<evidence type="ECO:0000313" key="8">
    <source>
        <dbReference type="Proteomes" id="UP001159363"/>
    </source>
</evidence>
<comment type="caution">
    <text evidence="5">Lacks conserved residue(s) required for the propagation of feature annotation.</text>
</comment>
<comment type="catalytic activity">
    <reaction evidence="1">
        <text>S-ubiquitinyl-[E2 ubiquitin-conjugating enzyme]-L-cysteine + [acceptor protein]-L-lysine = [E2 ubiquitin-conjugating enzyme]-L-cysteine + N(6)-ubiquitinyl-[acceptor protein]-L-lysine.</text>
        <dbReference type="EC" id="2.3.2.26"/>
    </reaction>
</comment>
<evidence type="ECO:0000256" key="5">
    <source>
        <dbReference type="PROSITE-ProRule" id="PRU00104"/>
    </source>
</evidence>
<evidence type="ECO:0000259" key="6">
    <source>
        <dbReference type="PROSITE" id="PS50237"/>
    </source>
</evidence>
<sequence length="107" mass="12295">MEWLRMFNNKELQVLVSGAQIPVDVDDLRQHTNYAGGYNADHPTIQVFWKVVSNFTDQQRSQLLKFVTSCSRPPLLGFKVRGSEMLASSLLHPHVDHCFSLCYDRTL</sequence>
<feature type="domain" description="HECT" evidence="6">
    <location>
        <begin position="1"/>
        <end position="79"/>
    </location>
</feature>
<dbReference type="SUPFAM" id="SSF56204">
    <property type="entry name" value="Hect, E3 ligase catalytic domain"/>
    <property type="match status" value="1"/>
</dbReference>
<dbReference type="PROSITE" id="PS50237">
    <property type="entry name" value="HECT"/>
    <property type="match status" value="1"/>
</dbReference>
<dbReference type="InterPro" id="IPR044611">
    <property type="entry name" value="E3A/B/C-like"/>
</dbReference>
<evidence type="ECO:0000256" key="2">
    <source>
        <dbReference type="ARBA" id="ARBA00012485"/>
    </source>
</evidence>
<reference evidence="7 8" key="1">
    <citation type="submission" date="2023-02" db="EMBL/GenBank/DDBJ databases">
        <title>LHISI_Scaffold_Assembly.</title>
        <authorList>
            <person name="Stuart O.P."/>
            <person name="Cleave R."/>
            <person name="Magrath M.J.L."/>
            <person name="Mikheyev A.S."/>
        </authorList>
    </citation>
    <scope>NUCLEOTIDE SEQUENCE [LARGE SCALE GENOMIC DNA]</scope>
    <source>
        <strain evidence="7">Daus_M_001</strain>
        <tissue evidence="7">Leg muscle</tissue>
    </source>
</reference>
<dbReference type="InterPro" id="IPR035983">
    <property type="entry name" value="Hect_E3_ubiquitin_ligase"/>
</dbReference>
<name>A0ABQ9GLT1_9NEOP</name>
<keyword evidence="4 5" id="KW-0833">Ubl conjugation pathway</keyword>
<dbReference type="Gene3D" id="3.30.2410.10">
    <property type="entry name" value="Hect, E3 ligase catalytic domain"/>
    <property type="match status" value="1"/>
</dbReference>
<gene>
    <name evidence="7" type="ORF">PR048_026596</name>
</gene>